<evidence type="ECO:0000256" key="4">
    <source>
        <dbReference type="ARBA" id="ARBA00017099"/>
    </source>
</evidence>
<dbReference type="EMBL" id="JBGMEL010000015">
    <property type="protein sequence ID" value="MFA0791821.1"/>
    <property type="molecule type" value="Genomic_DNA"/>
</dbReference>
<comment type="caution">
    <text evidence="8">The sequence shown here is derived from an EMBL/GenBank/DDBJ whole genome shotgun (WGS) entry which is preliminary data.</text>
</comment>
<feature type="domain" description="RmlD-like substrate binding" evidence="7">
    <location>
        <begin position="82"/>
        <end position="270"/>
    </location>
</feature>
<comment type="cofactor">
    <cofactor evidence="6">
        <name>Mg(2+)</name>
        <dbReference type="ChEBI" id="CHEBI:18420"/>
    </cofactor>
    <text evidence="6">Binds 1 Mg(2+) ion per monomer.</text>
</comment>
<keyword evidence="6" id="KW-0521">NADP</keyword>
<accession>A0ABV4NS72</accession>
<dbReference type="PANTHER" id="PTHR10491:SF4">
    <property type="entry name" value="METHIONINE ADENOSYLTRANSFERASE 2 SUBUNIT BETA"/>
    <property type="match status" value="1"/>
</dbReference>
<evidence type="ECO:0000313" key="9">
    <source>
        <dbReference type="Proteomes" id="UP001569414"/>
    </source>
</evidence>
<dbReference type="Proteomes" id="UP001569414">
    <property type="component" value="Unassembled WGS sequence"/>
</dbReference>
<sequence length="283" mass="31061">MSDLHTGYKPDRVALIRAGNEIDGALQKRLQRAGFRMQQFGPNELDQLRSASIVINASACADDQGMPESLQVAKLLAEGSYQQIIHLSSYAVFAGGEPRRYDEDEVAAPETRSGRQWLACEEALAGFENLTVLRFGWMVDSNRDALLGRVLRGFVAGEPVALDGLNKGNPVTALDMARVTVAVAQQLASGAGGRGVYHYGSSDSCTAVEFALEVVERAQSLYDEGRFAQFSALETGPDQRDRGVVLACGKLRDVFGIQQHSWRQGLTRQVELWLERLDAERQE</sequence>
<comment type="pathway">
    <text evidence="1 6">Carbohydrate biosynthesis; dTDP-L-rhamnose biosynthesis.</text>
</comment>
<evidence type="ECO:0000256" key="1">
    <source>
        <dbReference type="ARBA" id="ARBA00004781"/>
    </source>
</evidence>
<proteinExistence type="inferred from homology"/>
<keyword evidence="6" id="KW-0560">Oxidoreductase</keyword>
<evidence type="ECO:0000256" key="5">
    <source>
        <dbReference type="ARBA" id="ARBA00048200"/>
    </source>
</evidence>
<reference evidence="8 9" key="1">
    <citation type="submission" date="2024-08" db="EMBL/GenBank/DDBJ databases">
        <authorList>
            <person name="Ishaq N."/>
        </authorList>
    </citation>
    <scope>NUCLEOTIDE SEQUENCE [LARGE SCALE GENOMIC DNA]</scope>
    <source>
        <strain evidence="8 9">JCM 30400</strain>
    </source>
</reference>
<dbReference type="Gene3D" id="3.40.50.720">
    <property type="entry name" value="NAD(P)-binding Rossmann-like Domain"/>
    <property type="match status" value="1"/>
</dbReference>
<name>A0ABV4NS72_9GAMM</name>
<dbReference type="PANTHER" id="PTHR10491">
    <property type="entry name" value="DTDP-4-DEHYDRORHAMNOSE REDUCTASE"/>
    <property type="match status" value="1"/>
</dbReference>
<organism evidence="8 9">
    <name type="scientific">Microbulbifer echini</name>
    <dbReference type="NCBI Taxonomy" id="1529067"/>
    <lineage>
        <taxon>Bacteria</taxon>
        <taxon>Pseudomonadati</taxon>
        <taxon>Pseudomonadota</taxon>
        <taxon>Gammaproteobacteria</taxon>
        <taxon>Cellvibrionales</taxon>
        <taxon>Microbulbiferaceae</taxon>
        <taxon>Microbulbifer</taxon>
    </lineage>
</organism>
<evidence type="ECO:0000313" key="8">
    <source>
        <dbReference type="EMBL" id="MFA0791821.1"/>
    </source>
</evidence>
<dbReference type="SUPFAM" id="SSF51735">
    <property type="entry name" value="NAD(P)-binding Rossmann-fold domains"/>
    <property type="match status" value="1"/>
</dbReference>
<comment type="function">
    <text evidence="6">Catalyzes the reduction of dTDP-6-deoxy-L-lyxo-4-hexulose to yield dTDP-L-rhamnose.</text>
</comment>
<evidence type="ECO:0000259" key="7">
    <source>
        <dbReference type="Pfam" id="PF04321"/>
    </source>
</evidence>
<dbReference type="InterPro" id="IPR036291">
    <property type="entry name" value="NAD(P)-bd_dom_sf"/>
</dbReference>
<keyword evidence="9" id="KW-1185">Reference proteome</keyword>
<comment type="catalytic activity">
    <reaction evidence="5 6">
        <text>dTDP-beta-L-rhamnose + NADP(+) = dTDP-4-dehydro-beta-L-rhamnose + NADPH + H(+)</text>
        <dbReference type="Rhea" id="RHEA:21796"/>
        <dbReference type="ChEBI" id="CHEBI:15378"/>
        <dbReference type="ChEBI" id="CHEBI:57510"/>
        <dbReference type="ChEBI" id="CHEBI:57783"/>
        <dbReference type="ChEBI" id="CHEBI:58349"/>
        <dbReference type="ChEBI" id="CHEBI:62830"/>
        <dbReference type="EC" id="1.1.1.133"/>
    </reaction>
</comment>
<protein>
    <recommendedName>
        <fullName evidence="4 6">dTDP-4-dehydrorhamnose reductase</fullName>
        <ecNumber evidence="3 6">1.1.1.133</ecNumber>
    </recommendedName>
</protein>
<dbReference type="InterPro" id="IPR029903">
    <property type="entry name" value="RmlD-like-bd"/>
</dbReference>
<comment type="similarity">
    <text evidence="2 6">Belongs to the dTDP-4-dehydrorhamnose reductase family.</text>
</comment>
<dbReference type="RefSeq" id="WP_299584190.1">
    <property type="nucleotide sequence ID" value="NZ_JBGMEL010000015.1"/>
</dbReference>
<evidence type="ECO:0000256" key="3">
    <source>
        <dbReference type="ARBA" id="ARBA00012929"/>
    </source>
</evidence>
<dbReference type="EC" id="1.1.1.133" evidence="3 6"/>
<evidence type="ECO:0000256" key="2">
    <source>
        <dbReference type="ARBA" id="ARBA00010944"/>
    </source>
</evidence>
<dbReference type="InterPro" id="IPR005913">
    <property type="entry name" value="dTDP_dehydrorham_reduct"/>
</dbReference>
<gene>
    <name evidence="8" type="ORF">ACCI51_14805</name>
</gene>
<dbReference type="Pfam" id="PF04321">
    <property type="entry name" value="RmlD_sub_bind"/>
    <property type="match status" value="1"/>
</dbReference>
<evidence type="ECO:0000256" key="6">
    <source>
        <dbReference type="RuleBase" id="RU364082"/>
    </source>
</evidence>